<dbReference type="SUPFAM" id="SSF53850">
    <property type="entry name" value="Periplasmic binding protein-like II"/>
    <property type="match status" value="1"/>
</dbReference>
<dbReference type="Gene3D" id="3.40.190.10">
    <property type="entry name" value="Periplasmic binding protein-like II"/>
    <property type="match status" value="2"/>
</dbReference>
<dbReference type="InterPro" id="IPR001638">
    <property type="entry name" value="Solute-binding_3/MltF_N"/>
</dbReference>
<sequence length="348" mass="37626">MRTVTRGKGAADRRPPGRRRAVALSAVGCALAAVAALLAPAALDGPGERGRPAPERRAAAPARDAEGATHESCERPEASLRPSPDSGPAVRRIKARASGKLIAGVDQNSYRWGYRDPATGDLTGFDIELVRAIAEEIFGDRDAVIFRTIPTNQRVPALHERKVDIVVRTMTINCDRITGEDKVAFSTAYFQAGQQLLVPRDSPITSYGPTLRGKRVCTAKGSTGEQRLDDERRGVRSLGATKVTVPNQLDCLVRLQLGEVDAVFTDSALAAGQAAQDPSVKLVGEPVTREPYGVAMHSDDTDLVRRVNKVLEDYRRGGADSPWMRAYRAWLQDDLPGVKAPPKPAYKD</sequence>
<dbReference type="Proteomes" id="UP000509303">
    <property type="component" value="Chromosome"/>
</dbReference>
<name>A0A7H8N5Y2_9ACTN</name>
<dbReference type="SMART" id="SM00062">
    <property type="entry name" value="PBPb"/>
    <property type="match status" value="1"/>
</dbReference>
<dbReference type="CDD" id="cd13690">
    <property type="entry name" value="PBP2_GluB"/>
    <property type="match status" value="1"/>
</dbReference>
<keyword evidence="6" id="KW-1133">Transmembrane helix</keyword>
<dbReference type="InterPro" id="IPR006311">
    <property type="entry name" value="TAT_signal"/>
</dbReference>
<keyword evidence="9" id="KW-1185">Reference proteome</keyword>
<feature type="domain" description="Solute-binding protein family 3/N-terminal" evidence="7">
    <location>
        <begin position="100"/>
        <end position="334"/>
    </location>
</feature>
<evidence type="ECO:0000256" key="5">
    <source>
        <dbReference type="SAM" id="MobiDB-lite"/>
    </source>
</evidence>
<dbReference type="AlphaFoldDB" id="A0A7H8N5Y2"/>
<evidence type="ECO:0000256" key="6">
    <source>
        <dbReference type="SAM" id="Phobius"/>
    </source>
</evidence>
<dbReference type="PANTHER" id="PTHR30085:SF6">
    <property type="entry name" value="ABC TRANSPORTER GLUTAMINE-BINDING PROTEIN GLNH"/>
    <property type="match status" value="1"/>
</dbReference>
<dbReference type="GO" id="GO:0006865">
    <property type="term" value="P:amino acid transport"/>
    <property type="evidence" value="ECO:0007669"/>
    <property type="project" value="TreeGrafter"/>
</dbReference>
<proteinExistence type="inferred from homology"/>
<reference evidence="8 9" key="1">
    <citation type="submission" date="2020-06" db="EMBL/GenBank/DDBJ databases">
        <title>Genome mining for natural products.</title>
        <authorList>
            <person name="Zhang B."/>
            <person name="Shi J."/>
            <person name="Ge H."/>
        </authorList>
    </citation>
    <scope>NUCLEOTIDE SEQUENCE [LARGE SCALE GENOMIC DNA]</scope>
    <source>
        <strain evidence="8 9">NA00687</strain>
    </source>
</reference>
<keyword evidence="3" id="KW-0732">Signal</keyword>
<comment type="similarity">
    <text evidence="1 4">Belongs to the bacterial solute-binding protein 3 family.</text>
</comment>
<dbReference type="PROSITE" id="PS51318">
    <property type="entry name" value="TAT"/>
    <property type="match status" value="1"/>
</dbReference>
<dbReference type="GO" id="GO:0030288">
    <property type="term" value="C:outer membrane-bounded periplasmic space"/>
    <property type="evidence" value="ECO:0007669"/>
    <property type="project" value="TreeGrafter"/>
</dbReference>
<dbReference type="PANTHER" id="PTHR30085">
    <property type="entry name" value="AMINO ACID ABC TRANSPORTER PERMEASE"/>
    <property type="match status" value="1"/>
</dbReference>
<dbReference type="InterPro" id="IPR018313">
    <property type="entry name" value="SBP_3_CS"/>
</dbReference>
<dbReference type="InterPro" id="IPR051455">
    <property type="entry name" value="Bact_solute-bind_prot3"/>
</dbReference>
<evidence type="ECO:0000313" key="8">
    <source>
        <dbReference type="EMBL" id="QKW49905.1"/>
    </source>
</evidence>
<feature type="compositionally biased region" description="Basic and acidic residues" evidence="5">
    <location>
        <begin position="46"/>
        <end position="78"/>
    </location>
</feature>
<keyword evidence="2" id="KW-0813">Transport</keyword>
<accession>A0A7H8N5Y2</accession>
<keyword evidence="6" id="KW-0472">Membrane</keyword>
<feature type="region of interest" description="Disordered" evidence="5">
    <location>
        <begin position="1"/>
        <end position="20"/>
    </location>
</feature>
<keyword evidence="6" id="KW-0812">Transmembrane</keyword>
<feature type="region of interest" description="Disordered" evidence="5">
    <location>
        <begin position="43"/>
        <end position="90"/>
    </location>
</feature>
<gene>
    <name evidence="8" type="ORF">HUT08_10510</name>
</gene>
<evidence type="ECO:0000256" key="1">
    <source>
        <dbReference type="ARBA" id="ARBA00010333"/>
    </source>
</evidence>
<evidence type="ECO:0000313" key="9">
    <source>
        <dbReference type="Proteomes" id="UP000509303"/>
    </source>
</evidence>
<dbReference type="EMBL" id="CP054929">
    <property type="protein sequence ID" value="QKW49905.1"/>
    <property type="molecule type" value="Genomic_DNA"/>
</dbReference>
<evidence type="ECO:0000256" key="4">
    <source>
        <dbReference type="RuleBase" id="RU003744"/>
    </source>
</evidence>
<evidence type="ECO:0000256" key="3">
    <source>
        <dbReference type="ARBA" id="ARBA00022729"/>
    </source>
</evidence>
<dbReference type="PROSITE" id="PS01039">
    <property type="entry name" value="SBP_BACTERIAL_3"/>
    <property type="match status" value="1"/>
</dbReference>
<feature type="transmembrane region" description="Helical" evidence="6">
    <location>
        <begin position="21"/>
        <end position="43"/>
    </location>
</feature>
<dbReference type="GO" id="GO:0005576">
    <property type="term" value="C:extracellular region"/>
    <property type="evidence" value="ECO:0007669"/>
    <property type="project" value="TreeGrafter"/>
</dbReference>
<organism evidence="8 9">
    <name type="scientific">Streptomyces buecherae</name>
    <dbReference type="NCBI Taxonomy" id="2763006"/>
    <lineage>
        <taxon>Bacteria</taxon>
        <taxon>Bacillati</taxon>
        <taxon>Actinomycetota</taxon>
        <taxon>Actinomycetes</taxon>
        <taxon>Kitasatosporales</taxon>
        <taxon>Streptomycetaceae</taxon>
        <taxon>Streptomyces</taxon>
    </lineage>
</organism>
<evidence type="ECO:0000259" key="7">
    <source>
        <dbReference type="SMART" id="SM00062"/>
    </source>
</evidence>
<protein>
    <submittedName>
        <fullName evidence="8">Glutamate ABC transporter substrate-binding protein</fullName>
    </submittedName>
</protein>
<dbReference type="RefSeq" id="WP_176161640.1">
    <property type="nucleotide sequence ID" value="NZ_CP054929.1"/>
</dbReference>
<dbReference type="Pfam" id="PF00497">
    <property type="entry name" value="SBP_bac_3"/>
    <property type="match status" value="1"/>
</dbReference>
<evidence type="ECO:0000256" key="2">
    <source>
        <dbReference type="ARBA" id="ARBA00022448"/>
    </source>
</evidence>